<dbReference type="AlphaFoldDB" id="A0A829BLK6"/>
<name>A0A829BLK6_STRMG</name>
<evidence type="ECO:0000313" key="3">
    <source>
        <dbReference type="Proteomes" id="UP000011676"/>
    </source>
</evidence>
<evidence type="ECO:0000259" key="1">
    <source>
        <dbReference type="Pfam" id="PF13331"/>
    </source>
</evidence>
<sequence>MIKIYGLCIAYTNGKQLLKRLELFGIAKAEVEEVMEKYQKR</sequence>
<proteinExistence type="predicted"/>
<gene>
    <name evidence="2" type="ORF">SMU82_01567</name>
</gene>
<evidence type="ECO:0000313" key="2">
    <source>
        <dbReference type="EMBL" id="EMC25435.1"/>
    </source>
</evidence>
<feature type="domain" description="Ribonuclease M5 C-terminal" evidence="1">
    <location>
        <begin position="7"/>
        <end position="35"/>
    </location>
</feature>
<protein>
    <recommendedName>
        <fullName evidence="1">Ribonuclease M5 C-terminal domain-containing protein</fullName>
    </recommendedName>
</protein>
<dbReference type="InterPro" id="IPR025156">
    <property type="entry name" value="RNase_M5_C"/>
</dbReference>
<accession>A0A829BLK6</accession>
<dbReference type="Proteomes" id="UP000011676">
    <property type="component" value="Unassembled WGS sequence"/>
</dbReference>
<comment type="caution">
    <text evidence="2">The sequence shown here is derived from an EMBL/GenBank/DDBJ whole genome shotgun (WGS) entry which is preliminary data.</text>
</comment>
<dbReference type="Pfam" id="PF13331">
    <property type="entry name" value="DUF4093"/>
    <property type="match status" value="1"/>
</dbReference>
<organism evidence="2 3">
    <name type="scientific">Streptococcus mutans SM6</name>
    <dbReference type="NCBI Taxonomy" id="857119"/>
    <lineage>
        <taxon>Bacteria</taxon>
        <taxon>Bacillati</taxon>
        <taxon>Bacillota</taxon>
        <taxon>Bacilli</taxon>
        <taxon>Lactobacillales</taxon>
        <taxon>Streptococcaceae</taxon>
        <taxon>Streptococcus</taxon>
    </lineage>
</organism>
<dbReference type="EMBL" id="AHSR01000005">
    <property type="protein sequence ID" value="EMC25435.1"/>
    <property type="molecule type" value="Genomic_DNA"/>
</dbReference>
<reference evidence="2 3" key="1">
    <citation type="journal article" date="2013" name="Mol. Biol. Evol.">
        <title>Evolutionary and population genomics of the cavity causing bacteria Streptococcus mutans.</title>
        <authorList>
            <person name="Cornejo O.E."/>
            <person name="Lefebure T."/>
            <person name="Pavinski Bitar P.D."/>
            <person name="Lang P."/>
            <person name="Richards V.P."/>
            <person name="Eilertson K."/>
            <person name="Do T."/>
            <person name="Beighton D."/>
            <person name="Zeng L."/>
            <person name="Ahn S.J."/>
            <person name="Burne R.A."/>
            <person name="Siepel A."/>
            <person name="Bustamante C.D."/>
            <person name="Stanhope M.J."/>
        </authorList>
    </citation>
    <scope>NUCLEOTIDE SEQUENCE [LARGE SCALE GENOMIC DNA]</scope>
    <source>
        <strain evidence="2 3">SM6</strain>
    </source>
</reference>